<keyword evidence="3" id="KW-1185">Reference proteome</keyword>
<dbReference type="Proteomes" id="UP001152797">
    <property type="component" value="Unassembled WGS sequence"/>
</dbReference>
<evidence type="ECO:0000313" key="1">
    <source>
        <dbReference type="EMBL" id="CAI3974070.1"/>
    </source>
</evidence>
<reference evidence="1" key="1">
    <citation type="submission" date="2022-10" db="EMBL/GenBank/DDBJ databases">
        <authorList>
            <person name="Chen Y."/>
            <person name="Dougan E. K."/>
            <person name="Chan C."/>
            <person name="Rhodes N."/>
            <person name="Thang M."/>
        </authorList>
    </citation>
    <scope>NUCLEOTIDE SEQUENCE</scope>
</reference>
<sequence length="172" mass="18631">MAASTCPKPRNLGDHYGNLAPILLHCIEQTAQLSGLWPGRHQPGAHAALKELWGQRSIALISRGMCHIRLCTSVHLAALRAAGVEAEASMLSGQVLTSSTFGHLKGLSDVGLKQLCHGTCQTMLEGLCGEVLQRACLQQILGELQERPPQNHPVLGYSYVVLLDLTTKHWII</sequence>
<comment type="caution">
    <text evidence="1">The sequence shown here is derived from an EMBL/GenBank/DDBJ whole genome shotgun (WGS) entry which is preliminary data.</text>
</comment>
<dbReference type="EMBL" id="CAMXCT030000114">
    <property type="protein sequence ID" value="CAL4761382.1"/>
    <property type="molecule type" value="Genomic_DNA"/>
</dbReference>
<reference evidence="2" key="2">
    <citation type="submission" date="2024-04" db="EMBL/GenBank/DDBJ databases">
        <authorList>
            <person name="Chen Y."/>
            <person name="Shah S."/>
            <person name="Dougan E. K."/>
            <person name="Thang M."/>
            <person name="Chan C."/>
        </authorList>
    </citation>
    <scope>NUCLEOTIDE SEQUENCE [LARGE SCALE GENOMIC DNA]</scope>
</reference>
<gene>
    <name evidence="1" type="ORF">C1SCF055_LOCUS2502</name>
</gene>
<accession>A0A9P1BJY2</accession>
<dbReference type="EMBL" id="CAMXCT020000114">
    <property type="protein sequence ID" value="CAL1127445.1"/>
    <property type="molecule type" value="Genomic_DNA"/>
</dbReference>
<proteinExistence type="predicted"/>
<evidence type="ECO:0000313" key="2">
    <source>
        <dbReference type="EMBL" id="CAL1127445.1"/>
    </source>
</evidence>
<organism evidence="1">
    <name type="scientific">Cladocopium goreaui</name>
    <dbReference type="NCBI Taxonomy" id="2562237"/>
    <lineage>
        <taxon>Eukaryota</taxon>
        <taxon>Sar</taxon>
        <taxon>Alveolata</taxon>
        <taxon>Dinophyceae</taxon>
        <taxon>Suessiales</taxon>
        <taxon>Symbiodiniaceae</taxon>
        <taxon>Cladocopium</taxon>
    </lineage>
</organism>
<name>A0A9P1BJY2_9DINO</name>
<dbReference type="AlphaFoldDB" id="A0A9P1BJY2"/>
<evidence type="ECO:0000313" key="3">
    <source>
        <dbReference type="Proteomes" id="UP001152797"/>
    </source>
</evidence>
<protein>
    <submittedName>
        <fullName evidence="1">Uncharacterized protein</fullName>
    </submittedName>
</protein>
<dbReference type="EMBL" id="CAMXCT010000114">
    <property type="protein sequence ID" value="CAI3974070.1"/>
    <property type="molecule type" value="Genomic_DNA"/>
</dbReference>